<accession>A0AAW2E5A4</accession>
<proteinExistence type="predicted"/>
<feature type="region of interest" description="Disordered" evidence="1">
    <location>
        <begin position="104"/>
        <end position="128"/>
    </location>
</feature>
<evidence type="ECO:0000256" key="1">
    <source>
        <dbReference type="SAM" id="MobiDB-lite"/>
    </source>
</evidence>
<comment type="caution">
    <text evidence="2">The sequence shown here is derived from an EMBL/GenBank/DDBJ whole genome shotgun (WGS) entry which is preliminary data.</text>
</comment>
<evidence type="ECO:0000313" key="3">
    <source>
        <dbReference type="Proteomes" id="UP001459277"/>
    </source>
</evidence>
<organism evidence="2 3">
    <name type="scientific">Lithocarpus litseifolius</name>
    <dbReference type="NCBI Taxonomy" id="425828"/>
    <lineage>
        <taxon>Eukaryota</taxon>
        <taxon>Viridiplantae</taxon>
        <taxon>Streptophyta</taxon>
        <taxon>Embryophyta</taxon>
        <taxon>Tracheophyta</taxon>
        <taxon>Spermatophyta</taxon>
        <taxon>Magnoliopsida</taxon>
        <taxon>eudicotyledons</taxon>
        <taxon>Gunneridae</taxon>
        <taxon>Pentapetalae</taxon>
        <taxon>rosids</taxon>
        <taxon>fabids</taxon>
        <taxon>Fagales</taxon>
        <taxon>Fagaceae</taxon>
        <taxon>Lithocarpus</taxon>
    </lineage>
</organism>
<dbReference type="EMBL" id="JAZDWU010000001">
    <property type="protein sequence ID" value="KAL0016820.1"/>
    <property type="molecule type" value="Genomic_DNA"/>
</dbReference>
<gene>
    <name evidence="2" type="ORF">SO802_003889</name>
</gene>
<dbReference type="Proteomes" id="UP001459277">
    <property type="component" value="Unassembled WGS sequence"/>
</dbReference>
<sequence>MLCIASLDSSSPSRTFGYVLTSQVQSLCPQYQQEEGYPCSECVNALPTRENITLRLGIDDPSWSSVIRISRILAISSSNVQLQKPYGSPPAGALNLLSNWLHPPETSSTSSGIPQLPPVKPMTNGQFP</sequence>
<keyword evidence="3" id="KW-1185">Reference proteome</keyword>
<dbReference type="AlphaFoldDB" id="A0AAW2E5A4"/>
<protein>
    <submittedName>
        <fullName evidence="2">Uncharacterized protein</fullName>
    </submittedName>
</protein>
<name>A0AAW2E5A4_9ROSI</name>
<evidence type="ECO:0000313" key="2">
    <source>
        <dbReference type="EMBL" id="KAL0016820.1"/>
    </source>
</evidence>
<reference evidence="2 3" key="1">
    <citation type="submission" date="2024-01" db="EMBL/GenBank/DDBJ databases">
        <title>A telomere-to-telomere, gap-free genome of sweet tea (Lithocarpus litseifolius).</title>
        <authorList>
            <person name="Zhou J."/>
        </authorList>
    </citation>
    <scope>NUCLEOTIDE SEQUENCE [LARGE SCALE GENOMIC DNA]</scope>
    <source>
        <strain evidence="2">Zhou-2022a</strain>
        <tissue evidence="2">Leaf</tissue>
    </source>
</reference>